<dbReference type="PANTHER" id="PTHR47095">
    <property type="entry name" value="RING FINGER PROTEIN 222"/>
    <property type="match status" value="1"/>
</dbReference>
<dbReference type="InterPro" id="IPR027370">
    <property type="entry name" value="Znf-RING_euk"/>
</dbReference>
<keyword evidence="5" id="KW-0812">Transmembrane</keyword>
<dbReference type="SUPFAM" id="SSF57850">
    <property type="entry name" value="RING/U-box"/>
    <property type="match status" value="1"/>
</dbReference>
<dbReference type="AlphaFoldDB" id="A0A8B9GTZ5"/>
<evidence type="ECO:0000313" key="8">
    <source>
        <dbReference type="Proteomes" id="UP000694621"/>
    </source>
</evidence>
<evidence type="ECO:0000256" key="2">
    <source>
        <dbReference type="ARBA" id="ARBA00022771"/>
    </source>
</evidence>
<organism evidence="7 8">
    <name type="scientific">Astyanax mexicanus</name>
    <name type="common">Blind cave fish</name>
    <name type="synonym">Astyanax fasciatus mexicanus</name>
    <dbReference type="NCBI Taxonomy" id="7994"/>
    <lineage>
        <taxon>Eukaryota</taxon>
        <taxon>Metazoa</taxon>
        <taxon>Chordata</taxon>
        <taxon>Craniata</taxon>
        <taxon>Vertebrata</taxon>
        <taxon>Euteleostomi</taxon>
        <taxon>Actinopterygii</taxon>
        <taxon>Neopterygii</taxon>
        <taxon>Teleostei</taxon>
        <taxon>Ostariophysi</taxon>
        <taxon>Characiformes</taxon>
        <taxon>Characoidei</taxon>
        <taxon>Acestrorhamphidae</taxon>
        <taxon>Acestrorhamphinae</taxon>
        <taxon>Astyanax</taxon>
    </lineage>
</organism>
<keyword evidence="5" id="KW-1133">Transmembrane helix</keyword>
<proteinExistence type="predicted"/>
<dbReference type="InterPro" id="IPR013083">
    <property type="entry name" value="Znf_RING/FYVE/PHD"/>
</dbReference>
<dbReference type="InterPro" id="IPR001841">
    <property type="entry name" value="Znf_RING"/>
</dbReference>
<protein>
    <recommendedName>
        <fullName evidence="6">RING-type domain-containing protein</fullName>
    </recommendedName>
</protein>
<dbReference type="Ensembl" id="ENSAMXT00005003306.1">
    <property type="protein sequence ID" value="ENSAMXP00005002911.1"/>
    <property type="gene ID" value="ENSAMXG00005001782.1"/>
</dbReference>
<dbReference type="PANTHER" id="PTHR47095:SF1">
    <property type="entry name" value="RING FINGER PROTEIN 222"/>
    <property type="match status" value="1"/>
</dbReference>
<dbReference type="InterPro" id="IPR042973">
    <property type="entry name" value="RNF222"/>
</dbReference>
<dbReference type="GO" id="GO:0008270">
    <property type="term" value="F:zinc ion binding"/>
    <property type="evidence" value="ECO:0007669"/>
    <property type="project" value="UniProtKB-KW"/>
</dbReference>
<reference evidence="7" key="1">
    <citation type="submission" date="2025-08" db="UniProtKB">
        <authorList>
            <consortium name="Ensembl"/>
        </authorList>
    </citation>
    <scope>IDENTIFICATION</scope>
</reference>
<dbReference type="Proteomes" id="UP000694621">
    <property type="component" value="Unplaced"/>
</dbReference>
<evidence type="ECO:0000256" key="5">
    <source>
        <dbReference type="SAM" id="Phobius"/>
    </source>
</evidence>
<sequence>GKNEETASDEAQDSECPVCYENLLDSARTLSCGHAFCHDCLVRTLVSVSREGALTRDSIVCPVCRHLTFITKLQGLVGRAGEKEQKILEVPSTFVARPGSGTGERLRWIRPCVRWVLSRLGRQRLVCPKDSLQVFIISDMGRPMAEDDVIDVGTNVGVQENTGGVGGGGHGWTVCTTSHCLLILLIAFTVLALVAATLPWVLLA</sequence>
<keyword evidence="1" id="KW-0479">Metal-binding</keyword>
<dbReference type="Gene3D" id="3.30.40.10">
    <property type="entry name" value="Zinc/RING finger domain, C3HC4 (zinc finger)"/>
    <property type="match status" value="1"/>
</dbReference>
<accession>A0A8B9GTZ5</accession>
<dbReference type="PROSITE" id="PS50089">
    <property type="entry name" value="ZF_RING_2"/>
    <property type="match status" value="1"/>
</dbReference>
<evidence type="ECO:0000256" key="1">
    <source>
        <dbReference type="ARBA" id="ARBA00022723"/>
    </source>
</evidence>
<dbReference type="CDD" id="cd16564">
    <property type="entry name" value="RING-HC_RNF222"/>
    <property type="match status" value="1"/>
</dbReference>
<evidence type="ECO:0000256" key="3">
    <source>
        <dbReference type="ARBA" id="ARBA00022833"/>
    </source>
</evidence>
<feature type="domain" description="RING-type" evidence="6">
    <location>
        <begin position="16"/>
        <end position="65"/>
    </location>
</feature>
<evidence type="ECO:0000256" key="4">
    <source>
        <dbReference type="PROSITE-ProRule" id="PRU00175"/>
    </source>
</evidence>
<evidence type="ECO:0000313" key="7">
    <source>
        <dbReference type="Ensembl" id="ENSAMXP00005002911.1"/>
    </source>
</evidence>
<dbReference type="Pfam" id="PF13445">
    <property type="entry name" value="zf-RING_UBOX"/>
    <property type="match status" value="1"/>
</dbReference>
<dbReference type="PROSITE" id="PS00518">
    <property type="entry name" value="ZF_RING_1"/>
    <property type="match status" value="1"/>
</dbReference>
<dbReference type="SMART" id="SM00184">
    <property type="entry name" value="RING"/>
    <property type="match status" value="1"/>
</dbReference>
<keyword evidence="2 4" id="KW-0863">Zinc-finger</keyword>
<keyword evidence="5" id="KW-0472">Membrane</keyword>
<dbReference type="InterPro" id="IPR017907">
    <property type="entry name" value="Znf_RING_CS"/>
</dbReference>
<name>A0A8B9GTZ5_ASTMX</name>
<keyword evidence="3" id="KW-0862">Zinc</keyword>
<evidence type="ECO:0000259" key="6">
    <source>
        <dbReference type="PROSITE" id="PS50089"/>
    </source>
</evidence>
<feature type="transmembrane region" description="Helical" evidence="5">
    <location>
        <begin position="181"/>
        <end position="203"/>
    </location>
</feature>